<protein>
    <submittedName>
        <fullName evidence="2">Uncharacterized protein</fullName>
    </submittedName>
</protein>
<comment type="caution">
    <text evidence="2">The sequence shown here is derived from an EMBL/GenBank/DDBJ whole genome shotgun (WGS) entry which is preliminary data.</text>
</comment>
<evidence type="ECO:0000313" key="3">
    <source>
        <dbReference type="Proteomes" id="UP000314294"/>
    </source>
</evidence>
<dbReference type="EMBL" id="SRLO01000191">
    <property type="protein sequence ID" value="TNN68348.1"/>
    <property type="molecule type" value="Genomic_DNA"/>
</dbReference>
<keyword evidence="3" id="KW-1185">Reference proteome</keyword>
<evidence type="ECO:0000313" key="2">
    <source>
        <dbReference type="EMBL" id="TNN68348.1"/>
    </source>
</evidence>
<name>A0A4Z2HRH8_9TELE</name>
<organism evidence="2 3">
    <name type="scientific">Liparis tanakae</name>
    <name type="common">Tanaka's snailfish</name>
    <dbReference type="NCBI Taxonomy" id="230148"/>
    <lineage>
        <taxon>Eukaryota</taxon>
        <taxon>Metazoa</taxon>
        <taxon>Chordata</taxon>
        <taxon>Craniata</taxon>
        <taxon>Vertebrata</taxon>
        <taxon>Euteleostomi</taxon>
        <taxon>Actinopterygii</taxon>
        <taxon>Neopterygii</taxon>
        <taxon>Teleostei</taxon>
        <taxon>Neoteleostei</taxon>
        <taxon>Acanthomorphata</taxon>
        <taxon>Eupercaria</taxon>
        <taxon>Perciformes</taxon>
        <taxon>Cottioidei</taxon>
        <taxon>Cottales</taxon>
        <taxon>Liparidae</taxon>
        <taxon>Liparis</taxon>
    </lineage>
</organism>
<dbReference type="Proteomes" id="UP000314294">
    <property type="component" value="Unassembled WGS sequence"/>
</dbReference>
<proteinExistence type="predicted"/>
<feature type="compositionally biased region" description="Acidic residues" evidence="1">
    <location>
        <begin position="1"/>
        <end position="11"/>
    </location>
</feature>
<evidence type="ECO:0000256" key="1">
    <source>
        <dbReference type="SAM" id="MobiDB-lite"/>
    </source>
</evidence>
<feature type="region of interest" description="Disordered" evidence="1">
    <location>
        <begin position="1"/>
        <end position="20"/>
    </location>
</feature>
<accession>A0A4Z2HRH8</accession>
<sequence>MKAEVCGEEEGDSRSTNEVKSMRKRLRRLFSSAHIRTTPTPLSSITSLATVLQNLALRFSMALLPSYTATKFFLHSLECSIWYSMKRRPTTERVVCTCLPLSYPKHIAVLHSNLQTFTAAAEFTFGKSLSKEELLKKDRTQIEAINERREPKWPIADFDVIEATLE</sequence>
<reference evidence="2 3" key="1">
    <citation type="submission" date="2019-03" db="EMBL/GenBank/DDBJ databases">
        <title>First draft genome of Liparis tanakae, snailfish: a comprehensive survey of snailfish specific genes.</title>
        <authorList>
            <person name="Kim W."/>
            <person name="Song I."/>
            <person name="Jeong J.-H."/>
            <person name="Kim D."/>
            <person name="Kim S."/>
            <person name="Ryu S."/>
            <person name="Song J.Y."/>
            <person name="Lee S.K."/>
        </authorList>
    </citation>
    <scope>NUCLEOTIDE SEQUENCE [LARGE SCALE GENOMIC DNA]</scope>
    <source>
        <tissue evidence="2">Muscle</tissue>
    </source>
</reference>
<dbReference type="AlphaFoldDB" id="A0A4Z2HRH8"/>
<gene>
    <name evidence="2" type="ORF">EYF80_021401</name>
</gene>